<keyword evidence="6" id="KW-1185">Reference proteome</keyword>
<reference evidence="5 6" key="1">
    <citation type="submission" date="2019-08" db="EMBL/GenBank/DDBJ databases">
        <authorList>
            <person name="Wang G."/>
            <person name="Xu Z."/>
        </authorList>
    </citation>
    <scope>NUCLEOTIDE SEQUENCE [LARGE SCALE GENOMIC DNA]</scope>
    <source>
        <strain evidence="5 6">ZX</strain>
    </source>
</reference>
<dbReference type="AlphaFoldDB" id="A0A5D9CCC7"/>
<evidence type="ECO:0000256" key="1">
    <source>
        <dbReference type="ARBA" id="ARBA00022801"/>
    </source>
</evidence>
<keyword evidence="1 5" id="KW-0378">Hydrolase</keyword>
<dbReference type="InterPro" id="IPR023186">
    <property type="entry name" value="IUNH"/>
</dbReference>
<dbReference type="InterPro" id="IPR001910">
    <property type="entry name" value="Inosine/uridine_hydrolase_dom"/>
</dbReference>
<comment type="caution">
    <text evidence="5">The sequence shown here is derived from an EMBL/GenBank/DDBJ whole genome shotgun (WGS) entry which is preliminary data.</text>
</comment>
<organism evidence="5 6">
    <name type="scientific">Sphingomonas montanisoli</name>
    <dbReference type="NCBI Taxonomy" id="2606412"/>
    <lineage>
        <taxon>Bacteria</taxon>
        <taxon>Pseudomonadati</taxon>
        <taxon>Pseudomonadota</taxon>
        <taxon>Alphaproteobacteria</taxon>
        <taxon>Sphingomonadales</taxon>
        <taxon>Sphingomonadaceae</taxon>
        <taxon>Sphingomonas</taxon>
    </lineage>
</organism>
<name>A0A5D9CCC7_9SPHN</name>
<dbReference type="InterPro" id="IPR036452">
    <property type="entry name" value="Ribo_hydro-like"/>
</dbReference>
<evidence type="ECO:0000259" key="4">
    <source>
        <dbReference type="Pfam" id="PF01156"/>
    </source>
</evidence>
<dbReference type="GO" id="GO:0005829">
    <property type="term" value="C:cytosol"/>
    <property type="evidence" value="ECO:0007669"/>
    <property type="project" value="TreeGrafter"/>
</dbReference>
<sequence>MTKALHALFLLLALSLASAAQAERRKVIVDQDAFEGPGLQPILMLLQDPTVEVLGITIVSGDGWAPEETAQTLRMLELIGRTEVPVIQGAIHPLINSKARNKAREDQYGALGYRGAWTESWPGDNTMKRAPFHEPKVVPPMEIGLPKIAARPGSAADFLIDMTRKYPGQITIIAMGPLTNLALAQRLDDDFAGRVKELVMEGGMFLAPPAGTKGDEFAAQVSHAPRLSFNHFWDPEASHIVFTSPWQKLTLVTGDTSAPTRAGADLLARATASKRPVARYVAKTAQPGFPLWDEVEAAAWLDPTIVTQRGTLAMDVDLMPGANYGALLTWPAGKGPGLGERDVNLIYAIDVSKLDTMFVDLIGR</sequence>
<evidence type="ECO:0000256" key="3">
    <source>
        <dbReference type="SAM" id="SignalP"/>
    </source>
</evidence>
<evidence type="ECO:0000313" key="6">
    <source>
        <dbReference type="Proteomes" id="UP000322077"/>
    </source>
</evidence>
<dbReference type="PANTHER" id="PTHR12304:SF4">
    <property type="entry name" value="URIDINE NUCLEOSIDASE"/>
    <property type="match status" value="1"/>
</dbReference>
<accession>A0A5D9CCC7</accession>
<feature type="signal peptide" evidence="3">
    <location>
        <begin position="1"/>
        <end position="22"/>
    </location>
</feature>
<dbReference type="RefSeq" id="WP_149520577.1">
    <property type="nucleotide sequence ID" value="NZ_VTOU01000001.1"/>
</dbReference>
<dbReference type="GO" id="GO:0006152">
    <property type="term" value="P:purine nucleoside catabolic process"/>
    <property type="evidence" value="ECO:0007669"/>
    <property type="project" value="TreeGrafter"/>
</dbReference>
<feature type="domain" description="Inosine/uridine-preferring nucleoside hydrolase" evidence="4">
    <location>
        <begin position="27"/>
        <end position="352"/>
    </location>
</feature>
<keyword evidence="2" id="KW-0326">Glycosidase</keyword>
<gene>
    <name evidence="5" type="ORF">FYJ91_01850</name>
</gene>
<proteinExistence type="predicted"/>
<dbReference type="Pfam" id="PF01156">
    <property type="entry name" value="IU_nuc_hydro"/>
    <property type="match status" value="1"/>
</dbReference>
<dbReference type="Gene3D" id="3.90.245.10">
    <property type="entry name" value="Ribonucleoside hydrolase-like"/>
    <property type="match status" value="1"/>
</dbReference>
<keyword evidence="3" id="KW-0732">Signal</keyword>
<dbReference type="GO" id="GO:0008477">
    <property type="term" value="F:purine nucleosidase activity"/>
    <property type="evidence" value="ECO:0007669"/>
    <property type="project" value="TreeGrafter"/>
</dbReference>
<evidence type="ECO:0000313" key="5">
    <source>
        <dbReference type="EMBL" id="TZG28913.1"/>
    </source>
</evidence>
<evidence type="ECO:0000256" key="2">
    <source>
        <dbReference type="ARBA" id="ARBA00023295"/>
    </source>
</evidence>
<feature type="chain" id="PRO_5022843289" evidence="3">
    <location>
        <begin position="23"/>
        <end position="364"/>
    </location>
</feature>
<protein>
    <submittedName>
        <fullName evidence="5">Nucleoside hydrolase</fullName>
    </submittedName>
</protein>
<dbReference type="PANTHER" id="PTHR12304">
    <property type="entry name" value="INOSINE-URIDINE PREFERRING NUCLEOSIDE HYDROLASE"/>
    <property type="match status" value="1"/>
</dbReference>
<dbReference type="Proteomes" id="UP000322077">
    <property type="component" value="Unassembled WGS sequence"/>
</dbReference>
<dbReference type="EMBL" id="VTOU01000001">
    <property type="protein sequence ID" value="TZG28913.1"/>
    <property type="molecule type" value="Genomic_DNA"/>
</dbReference>
<dbReference type="SUPFAM" id="SSF53590">
    <property type="entry name" value="Nucleoside hydrolase"/>
    <property type="match status" value="1"/>
</dbReference>